<protein>
    <submittedName>
        <fullName evidence="4">Tetratricopeptide repeat protein</fullName>
    </submittedName>
</protein>
<keyword evidence="5" id="KW-1185">Reference proteome</keyword>
<dbReference type="PRINTS" id="PR01595">
    <property type="entry name" value="SYCDCHAPRONE"/>
</dbReference>
<keyword evidence="3" id="KW-0472">Membrane</keyword>
<evidence type="ECO:0000313" key="4">
    <source>
        <dbReference type="EMBL" id="EHM10871.1"/>
    </source>
</evidence>
<dbReference type="HOGENOM" id="CLU_672554_0_0_0"/>
<reference evidence="4 5" key="1">
    <citation type="submission" date="2011-10" db="EMBL/GenBank/DDBJ databases">
        <title>The Noncontiguous Finished genome of Thermanaerovibrio velox DSM 12556.</title>
        <authorList>
            <consortium name="US DOE Joint Genome Institute (JGI-PGF)"/>
            <person name="Lucas S."/>
            <person name="Copeland A."/>
            <person name="Lapidus A."/>
            <person name="Glavina del Rio T."/>
            <person name="Dalin E."/>
            <person name="Tice H."/>
            <person name="Bruce D."/>
            <person name="Goodwin L."/>
            <person name="Pitluck S."/>
            <person name="Peters L."/>
            <person name="Mikhailova N."/>
            <person name="Teshima H."/>
            <person name="Kyrpides N."/>
            <person name="Mavromatis K."/>
            <person name="Ivanova N."/>
            <person name="Markowitz V."/>
            <person name="Cheng J.-F."/>
            <person name="Hugenholtz P."/>
            <person name="Woyke T."/>
            <person name="Wu D."/>
            <person name="Spring S."/>
            <person name="Brambilla E.-M."/>
            <person name="Klenk H.-P."/>
            <person name="Eisen J.A."/>
        </authorList>
    </citation>
    <scope>NUCLEOTIDE SEQUENCE [LARGE SCALE GENOMIC DNA]</scope>
    <source>
        <strain evidence="4 5">DSM 12556</strain>
    </source>
</reference>
<dbReference type="STRING" id="926567.TheveDRAFT_1753"/>
<name>H0UR34_9BACT</name>
<dbReference type="Proteomes" id="UP000005730">
    <property type="component" value="Chromosome"/>
</dbReference>
<keyword evidence="3" id="KW-0812">Transmembrane</keyword>
<dbReference type="Gene3D" id="1.25.40.10">
    <property type="entry name" value="Tetratricopeptide repeat domain"/>
    <property type="match status" value="1"/>
</dbReference>
<dbReference type="PANTHER" id="PTHR12558:SF13">
    <property type="entry name" value="CELL DIVISION CYCLE PROTEIN 27 HOMOLOG"/>
    <property type="match status" value="1"/>
</dbReference>
<keyword evidence="3" id="KW-1133">Transmembrane helix</keyword>
<keyword evidence="1" id="KW-0802">TPR repeat</keyword>
<evidence type="ECO:0000256" key="3">
    <source>
        <dbReference type="SAM" id="Phobius"/>
    </source>
</evidence>
<dbReference type="InterPro" id="IPR005415">
    <property type="entry name" value="T3SS_Ca_resp_chp_LcrH/SycD"/>
</dbReference>
<dbReference type="EMBL" id="CM001377">
    <property type="protein sequence ID" value="EHM10871.1"/>
    <property type="molecule type" value="Genomic_DNA"/>
</dbReference>
<dbReference type="InterPro" id="IPR011990">
    <property type="entry name" value="TPR-like_helical_dom_sf"/>
</dbReference>
<evidence type="ECO:0000313" key="5">
    <source>
        <dbReference type="Proteomes" id="UP000005730"/>
    </source>
</evidence>
<feature type="transmembrane region" description="Helical" evidence="3">
    <location>
        <begin position="53"/>
        <end position="73"/>
    </location>
</feature>
<evidence type="ECO:0000256" key="2">
    <source>
        <dbReference type="SAM" id="MobiDB-lite"/>
    </source>
</evidence>
<dbReference type="eggNOG" id="COG0457">
    <property type="taxonomic scope" value="Bacteria"/>
</dbReference>
<proteinExistence type="predicted"/>
<dbReference type="InterPro" id="IPR019734">
    <property type="entry name" value="TPR_rpt"/>
</dbReference>
<dbReference type="AlphaFoldDB" id="H0UR34"/>
<dbReference type="PROSITE" id="PS50005">
    <property type="entry name" value="TPR"/>
    <property type="match status" value="2"/>
</dbReference>
<feature type="region of interest" description="Disordered" evidence="2">
    <location>
        <begin position="1"/>
        <end position="44"/>
    </location>
</feature>
<dbReference type="Pfam" id="PF13432">
    <property type="entry name" value="TPR_16"/>
    <property type="match status" value="1"/>
</dbReference>
<gene>
    <name evidence="4" type="ORF">TheveDRAFT_1753</name>
</gene>
<dbReference type="RefSeq" id="WP_006584365.1">
    <property type="nucleotide sequence ID" value="NZ_CM001377.1"/>
</dbReference>
<dbReference type="SMART" id="SM00028">
    <property type="entry name" value="TPR"/>
    <property type="match status" value="4"/>
</dbReference>
<sequence>MADTGSGENPMGKGDTRAPGGEQTELPGEPLTGQTPQELNFTPPPPKTVSRGVILWVLLALLGAFFGGGVWYYRTKVLPERLFLEADRLYEAKRYDKALELYQRVLELRPERKDTMLMIGLCQERLGRYNEAMDSFGRQVVLSPKDPRAFLGMGRILLQLGRPEEALGPLKKAQKLSRSSPYSNRLLAKAYREVGSRELAIKHLRMAAEGEEDPAQLLLDGKELFRLMDYEGARGVFEEVLAKSPDDNAAKHALGAANSMLGIPNDPNLLAVPGKSIGPVELGITKDQALERFGEPSSAEGLQAGDRTFEVWTYNVIRLKDSGKTYPGVRILFDEDGEAVQAESSSERYKTQDGIGVMSFLKERYRDRFEVWQENTHEYVGYRYCLKGGGLTLYVSDLGGITDQGERRAMVVHRGFLPADDSSPGDLWIRVEQGKQ</sequence>
<feature type="repeat" description="TPR" evidence="1">
    <location>
        <begin position="113"/>
        <end position="146"/>
    </location>
</feature>
<dbReference type="PANTHER" id="PTHR12558">
    <property type="entry name" value="CELL DIVISION CYCLE 16,23,27"/>
    <property type="match status" value="1"/>
</dbReference>
<accession>H0UR34</accession>
<evidence type="ECO:0000256" key="1">
    <source>
        <dbReference type="PROSITE-ProRule" id="PRU00339"/>
    </source>
</evidence>
<dbReference type="SUPFAM" id="SSF48452">
    <property type="entry name" value="TPR-like"/>
    <property type="match status" value="1"/>
</dbReference>
<organism evidence="4 5">
    <name type="scientific">Thermanaerovibrio velox DSM 12556</name>
    <dbReference type="NCBI Taxonomy" id="926567"/>
    <lineage>
        <taxon>Bacteria</taxon>
        <taxon>Thermotogati</taxon>
        <taxon>Synergistota</taxon>
        <taxon>Synergistia</taxon>
        <taxon>Synergistales</taxon>
        <taxon>Synergistaceae</taxon>
        <taxon>Thermanaerovibrio</taxon>
    </lineage>
</organism>
<feature type="repeat" description="TPR" evidence="1">
    <location>
        <begin position="79"/>
        <end position="112"/>
    </location>
</feature>